<proteinExistence type="predicted"/>
<reference evidence="2 3" key="1">
    <citation type="submission" date="2024-02" db="EMBL/GenBank/DDBJ databases">
        <authorList>
            <person name="Chen Y."/>
            <person name="Shah S."/>
            <person name="Dougan E. K."/>
            <person name="Thang M."/>
            <person name="Chan C."/>
        </authorList>
    </citation>
    <scope>NUCLEOTIDE SEQUENCE [LARGE SCALE GENOMIC DNA]</scope>
</reference>
<dbReference type="EMBL" id="CAXAMM010013847">
    <property type="protein sequence ID" value="CAK9032303.1"/>
    <property type="molecule type" value="Genomic_DNA"/>
</dbReference>
<comment type="caution">
    <text evidence="2">The sequence shown here is derived from an EMBL/GenBank/DDBJ whole genome shotgun (WGS) entry which is preliminary data.</text>
</comment>
<dbReference type="InterPro" id="IPR019333">
    <property type="entry name" value="INTS3_N"/>
</dbReference>
<keyword evidence="3" id="KW-1185">Reference proteome</keyword>
<name>A0ABP0L006_9DINO</name>
<evidence type="ECO:0000259" key="1">
    <source>
        <dbReference type="Pfam" id="PF10189"/>
    </source>
</evidence>
<sequence length="545" mass="60510">MKHGPWHAIPISNLPGWYCKRHLDPPDAIETAARLHFEGLNKKVFAPCLGHLQSTSDPDAPHGKVLTELFALADCHEEEKSVVFGLVYAMLSINWDRKSTPGYYDYLNLMRVLDNSDIVVRALTSISGRISDVQSAVRERLLLLFGDMVYANWPKAESILLALQRAAAPGNLWPGAAELIGSLLSCLVANTSWILTKDMAFRKTVLWLLRWTAFMELTTGSADVKTHDLRDKLDEATTKLLASKEMLRAQGEALGWDGTGPALLASRVPTWESFRCGLGREDLCQAAEDQFEHLLAVAETEQILCLLKATPQQEEHALTPHRNLAPIILSVLYRPLGSGQDALLALTELQMAVSFLPAREQELGSLRFLLWLGMNSAGSNVLFLLFLKLYSKLSGYCAEFRSNQGPWSLAVICLTLQALEHPHVRTNLLGLVEISQKWYPLAIGLLLSALNGSVQWETFAAVLFAYIWRTFRLDRALPSSHTAAKLEDQLRLPGLLGMLGGHWELNQLASDSLVVEGTALVIEVHSQIGLAMAVWHLQMVWEVKA</sequence>
<accession>A0ABP0L006</accession>
<protein>
    <submittedName>
        <fullName evidence="2">cAMP-dependent protein kinase regulatory subunit</fullName>
    </submittedName>
</protein>
<evidence type="ECO:0000313" key="3">
    <source>
        <dbReference type="Proteomes" id="UP001642464"/>
    </source>
</evidence>
<evidence type="ECO:0000313" key="2">
    <source>
        <dbReference type="EMBL" id="CAK9032303.1"/>
    </source>
</evidence>
<feature type="domain" description="Integrator complex subunit 3 N-terminal" evidence="1">
    <location>
        <begin position="78"/>
        <end position="211"/>
    </location>
</feature>
<gene>
    <name evidence="2" type="ORF">SCF082_LOCUS20020</name>
</gene>
<organism evidence="2 3">
    <name type="scientific">Durusdinium trenchii</name>
    <dbReference type="NCBI Taxonomy" id="1381693"/>
    <lineage>
        <taxon>Eukaryota</taxon>
        <taxon>Sar</taxon>
        <taxon>Alveolata</taxon>
        <taxon>Dinophyceae</taxon>
        <taxon>Suessiales</taxon>
        <taxon>Symbiodiniaceae</taxon>
        <taxon>Durusdinium</taxon>
    </lineage>
</organism>
<dbReference type="Pfam" id="PF10189">
    <property type="entry name" value="Ints3_N"/>
    <property type="match status" value="1"/>
</dbReference>
<dbReference type="Proteomes" id="UP001642464">
    <property type="component" value="Unassembled WGS sequence"/>
</dbReference>